<evidence type="ECO:0000259" key="8">
    <source>
        <dbReference type="Pfam" id="PF00361"/>
    </source>
</evidence>
<sequence length="504" mass="54886">MTFLLSVLVFSPILGILLLLLTSKQHESNLKMFGFIGTVPPLLVSLILYQYYASGASLADFTIKNNWIRFGNLSQYDAKLFTVDYELAIDGFSLVLVLMTALLTSLAAFASHSIKKEWKGYFVLLLFLEIGMLGVFTAQNLVLFFLFFELTLISAFFLVGKWGFAEKEKAAYSFLLYNGIGSAILLIVIMILFARAGTTNIQALTHIITIGGVPTIAPISATMKYALLVGLVAAFAIKLPIFPMHRWMVMVHVEAPTPIVMLHAGVLLKIGAYGMIRFGMGIFPEQFKSVAIYLAVLGVINFLYGAFMAFIQTDFKRVLAYSSISHMGVVLIGLGSLQAAGVQGAVFQVVSHGLIAALLFYLVGIIQEKTDTSLISDLGGLAKTVPRLSGWLLAGSFASLGLPGMSGFVSEFLAFLGLFKSEPWLAAIGSIGIVMTAVYMLRAVLDITFGKEKEKYEHLTDLNWLQQIPAGILLLLIVSIGVYPSLLGEPLQRTLDAIMIGIGR</sequence>
<evidence type="ECO:0000313" key="10">
    <source>
        <dbReference type="Proteomes" id="UP000595254"/>
    </source>
</evidence>
<dbReference type="InterPro" id="IPR003918">
    <property type="entry name" value="NADH_UbQ_OxRdtase"/>
</dbReference>
<dbReference type="GO" id="GO:0005886">
    <property type="term" value="C:plasma membrane"/>
    <property type="evidence" value="ECO:0007669"/>
    <property type="project" value="UniProtKB-SubCell"/>
</dbReference>
<evidence type="ECO:0000313" key="9">
    <source>
        <dbReference type="EMBL" id="QQS99081.1"/>
    </source>
</evidence>
<feature type="transmembrane region" description="Helical" evidence="7">
    <location>
        <begin position="391"/>
        <end position="418"/>
    </location>
</feature>
<dbReference type="NCBIfam" id="TIGR01972">
    <property type="entry name" value="NDH_I_M"/>
    <property type="match status" value="1"/>
</dbReference>
<feature type="transmembrane region" description="Helical" evidence="7">
    <location>
        <begin position="216"/>
        <end position="237"/>
    </location>
</feature>
<feature type="transmembrane region" description="Helical" evidence="7">
    <location>
        <begin position="33"/>
        <end position="52"/>
    </location>
</feature>
<dbReference type="InterPro" id="IPR010227">
    <property type="entry name" value="NADH_Q_OxRdtase_chainM/4"/>
</dbReference>
<evidence type="ECO:0000256" key="7">
    <source>
        <dbReference type="SAM" id="Phobius"/>
    </source>
</evidence>
<reference evidence="9 10" key="1">
    <citation type="submission" date="2021-01" db="EMBL/GenBank/DDBJ databases">
        <title>FDA dAtabase for Regulatory Grade micrObial Sequences (FDA-ARGOS): Supporting development and validation of Infectious Disease Dx tests.</title>
        <authorList>
            <person name="Nelson B."/>
            <person name="Plummer A."/>
            <person name="Tallon L."/>
            <person name="Sadzewicz L."/>
            <person name="Zhao X."/>
            <person name="Boylan J."/>
            <person name="Ott S."/>
            <person name="Bowen H."/>
            <person name="Vavikolanu K."/>
            <person name="Mehta A."/>
            <person name="Aluvathingal J."/>
            <person name="Nadendla S."/>
            <person name="Myers T."/>
            <person name="Yan Y."/>
            <person name="Sichtig H."/>
        </authorList>
    </citation>
    <scope>NUCLEOTIDE SEQUENCE [LARGE SCALE GENOMIC DNA]</scope>
    <source>
        <strain evidence="9 10">FDAARGOS_1161</strain>
    </source>
</reference>
<name>A0A974RZ21_PERPY</name>
<evidence type="ECO:0000256" key="2">
    <source>
        <dbReference type="ARBA" id="ARBA00009025"/>
    </source>
</evidence>
<keyword evidence="5 7" id="KW-0472">Membrane</keyword>
<dbReference type="GO" id="GO:0042773">
    <property type="term" value="P:ATP synthesis coupled electron transport"/>
    <property type="evidence" value="ECO:0007669"/>
    <property type="project" value="InterPro"/>
</dbReference>
<feature type="transmembrane region" description="Helical" evidence="7">
    <location>
        <begin position="144"/>
        <end position="164"/>
    </location>
</feature>
<keyword evidence="10" id="KW-1185">Reference proteome</keyword>
<dbReference type="KEGG" id="ppsr:I6J18_15695"/>
<evidence type="ECO:0000256" key="1">
    <source>
        <dbReference type="ARBA" id="ARBA00004651"/>
    </source>
</evidence>
<evidence type="ECO:0000256" key="4">
    <source>
        <dbReference type="ARBA" id="ARBA00022989"/>
    </source>
</evidence>
<feature type="transmembrane region" description="Helical" evidence="7">
    <location>
        <begin position="345"/>
        <end position="366"/>
    </location>
</feature>
<gene>
    <name evidence="9" type="ORF">I6J18_15695</name>
</gene>
<accession>A0A974RZ21</accession>
<feature type="transmembrane region" description="Helical" evidence="7">
    <location>
        <begin position="462"/>
        <end position="483"/>
    </location>
</feature>
<dbReference type="InterPro" id="IPR001750">
    <property type="entry name" value="ND/Mrp_TM"/>
</dbReference>
<organism evidence="9 10">
    <name type="scientific">Peribacillus psychrosaccharolyticus</name>
    <name type="common">Bacillus psychrosaccharolyticus</name>
    <dbReference type="NCBI Taxonomy" id="1407"/>
    <lineage>
        <taxon>Bacteria</taxon>
        <taxon>Bacillati</taxon>
        <taxon>Bacillota</taxon>
        <taxon>Bacilli</taxon>
        <taxon>Bacillales</taxon>
        <taxon>Bacillaceae</taxon>
        <taxon>Peribacillus</taxon>
    </lineage>
</organism>
<feature type="transmembrane region" description="Helical" evidence="7">
    <location>
        <begin position="258"/>
        <end position="278"/>
    </location>
</feature>
<dbReference type="PANTHER" id="PTHR43507:SF1">
    <property type="entry name" value="NADH-UBIQUINONE OXIDOREDUCTASE CHAIN 4"/>
    <property type="match status" value="1"/>
</dbReference>
<keyword evidence="3 6" id="KW-0812">Transmembrane</keyword>
<dbReference type="PANTHER" id="PTHR43507">
    <property type="entry name" value="NADH-UBIQUINONE OXIDOREDUCTASE CHAIN 4"/>
    <property type="match status" value="1"/>
</dbReference>
<evidence type="ECO:0000256" key="5">
    <source>
        <dbReference type="ARBA" id="ARBA00023136"/>
    </source>
</evidence>
<feature type="transmembrane region" description="Helical" evidence="7">
    <location>
        <begin position="318"/>
        <end position="339"/>
    </location>
</feature>
<dbReference type="RefSeq" id="WP_040375217.1">
    <property type="nucleotide sequence ID" value="NZ_CP068053.1"/>
</dbReference>
<evidence type="ECO:0000256" key="3">
    <source>
        <dbReference type="ARBA" id="ARBA00022692"/>
    </source>
</evidence>
<dbReference type="Proteomes" id="UP000595254">
    <property type="component" value="Chromosome"/>
</dbReference>
<evidence type="ECO:0000256" key="6">
    <source>
        <dbReference type="RuleBase" id="RU000320"/>
    </source>
</evidence>
<feature type="transmembrane region" description="Helical" evidence="7">
    <location>
        <begin position="290"/>
        <end position="311"/>
    </location>
</feature>
<dbReference type="AlphaFoldDB" id="A0A974RZ21"/>
<proteinExistence type="inferred from homology"/>
<comment type="subcellular location">
    <subcellularLocation>
        <location evidence="1">Cell membrane</location>
        <topology evidence="1">Multi-pass membrane protein</topology>
    </subcellularLocation>
    <subcellularLocation>
        <location evidence="6">Membrane</location>
        <topology evidence="6">Multi-pass membrane protein</topology>
    </subcellularLocation>
</comment>
<feature type="transmembrane region" description="Helical" evidence="7">
    <location>
        <begin position="176"/>
        <end position="196"/>
    </location>
</feature>
<feature type="domain" description="NADH:quinone oxidoreductase/Mrp antiporter transmembrane" evidence="8">
    <location>
        <begin position="138"/>
        <end position="436"/>
    </location>
</feature>
<feature type="transmembrane region" description="Helical" evidence="7">
    <location>
        <begin position="424"/>
        <end position="441"/>
    </location>
</feature>
<dbReference type="GO" id="GO:0015990">
    <property type="term" value="P:electron transport coupled proton transport"/>
    <property type="evidence" value="ECO:0007669"/>
    <property type="project" value="TreeGrafter"/>
</dbReference>
<dbReference type="GO" id="GO:0048039">
    <property type="term" value="F:ubiquinone binding"/>
    <property type="evidence" value="ECO:0007669"/>
    <property type="project" value="TreeGrafter"/>
</dbReference>
<dbReference type="GO" id="GO:0003954">
    <property type="term" value="F:NADH dehydrogenase activity"/>
    <property type="evidence" value="ECO:0007669"/>
    <property type="project" value="TreeGrafter"/>
</dbReference>
<protein>
    <submittedName>
        <fullName evidence="9">NADH-quinone oxidoreductase subunit M</fullName>
    </submittedName>
</protein>
<feature type="transmembrane region" description="Helical" evidence="7">
    <location>
        <begin position="6"/>
        <end position="21"/>
    </location>
</feature>
<feature type="transmembrane region" description="Helical" evidence="7">
    <location>
        <begin position="121"/>
        <end position="138"/>
    </location>
</feature>
<comment type="similarity">
    <text evidence="2">Belongs to the complex I subunit 4 family.</text>
</comment>
<feature type="transmembrane region" description="Helical" evidence="7">
    <location>
        <begin position="87"/>
        <end position="109"/>
    </location>
</feature>
<dbReference type="EMBL" id="CP068053">
    <property type="protein sequence ID" value="QQS99081.1"/>
    <property type="molecule type" value="Genomic_DNA"/>
</dbReference>
<dbReference type="PRINTS" id="PR01437">
    <property type="entry name" value="NUOXDRDTASE4"/>
</dbReference>
<keyword evidence="4 7" id="KW-1133">Transmembrane helix</keyword>
<dbReference type="Pfam" id="PF00361">
    <property type="entry name" value="Proton_antipo_M"/>
    <property type="match status" value="1"/>
</dbReference>
<dbReference type="GO" id="GO:0008137">
    <property type="term" value="F:NADH dehydrogenase (ubiquinone) activity"/>
    <property type="evidence" value="ECO:0007669"/>
    <property type="project" value="InterPro"/>
</dbReference>